<dbReference type="InterPro" id="IPR044861">
    <property type="entry name" value="IPNS-like_FE2OG_OXY"/>
</dbReference>
<evidence type="ECO:0000256" key="5">
    <source>
        <dbReference type="ARBA" id="ARBA00023004"/>
    </source>
</evidence>
<dbReference type="Proteomes" id="UP001293593">
    <property type="component" value="Unassembled WGS sequence"/>
</dbReference>
<evidence type="ECO:0000313" key="10">
    <source>
        <dbReference type="Proteomes" id="UP001293593"/>
    </source>
</evidence>
<evidence type="ECO:0000256" key="2">
    <source>
        <dbReference type="ARBA" id="ARBA00022723"/>
    </source>
</evidence>
<feature type="domain" description="Fe2OG dioxygenase" evidence="8">
    <location>
        <begin position="164"/>
        <end position="268"/>
    </location>
</feature>
<evidence type="ECO:0000256" key="4">
    <source>
        <dbReference type="ARBA" id="ARBA00023002"/>
    </source>
</evidence>
<name>A0AAE1JQA3_9FABA</name>
<evidence type="ECO:0000256" key="1">
    <source>
        <dbReference type="ARBA" id="ARBA00008056"/>
    </source>
</evidence>
<comment type="function">
    <text evidence="6">Probable 2-oxoglutarate-dependent dioxygenase that may be involved in glucosinolates biosynthesis. May play a role in the production of aliphatic glucosinolates.</text>
</comment>
<dbReference type="GO" id="GO:0051213">
    <property type="term" value="F:dioxygenase activity"/>
    <property type="evidence" value="ECO:0007669"/>
    <property type="project" value="UniProtKB-KW"/>
</dbReference>
<keyword evidence="4 7" id="KW-0560">Oxidoreductase</keyword>
<dbReference type="Pfam" id="PF03171">
    <property type="entry name" value="2OG-FeII_Oxy"/>
    <property type="match status" value="1"/>
</dbReference>
<evidence type="ECO:0000313" key="9">
    <source>
        <dbReference type="EMBL" id="KAK4272477.1"/>
    </source>
</evidence>
<organism evidence="9 10">
    <name type="scientific">Acacia crassicarpa</name>
    <name type="common">northern wattle</name>
    <dbReference type="NCBI Taxonomy" id="499986"/>
    <lineage>
        <taxon>Eukaryota</taxon>
        <taxon>Viridiplantae</taxon>
        <taxon>Streptophyta</taxon>
        <taxon>Embryophyta</taxon>
        <taxon>Tracheophyta</taxon>
        <taxon>Spermatophyta</taxon>
        <taxon>Magnoliopsida</taxon>
        <taxon>eudicotyledons</taxon>
        <taxon>Gunneridae</taxon>
        <taxon>Pentapetalae</taxon>
        <taxon>rosids</taxon>
        <taxon>fabids</taxon>
        <taxon>Fabales</taxon>
        <taxon>Fabaceae</taxon>
        <taxon>Caesalpinioideae</taxon>
        <taxon>mimosoid clade</taxon>
        <taxon>Acacieae</taxon>
        <taxon>Acacia</taxon>
    </lineage>
</organism>
<dbReference type="InterPro" id="IPR005123">
    <property type="entry name" value="Oxoglu/Fe-dep_dioxygenase_dom"/>
</dbReference>
<comment type="caution">
    <text evidence="9">The sequence shown here is derived from an EMBL/GenBank/DDBJ whole genome shotgun (WGS) entry which is preliminary data.</text>
</comment>
<keyword evidence="5 7" id="KW-0408">Iron</keyword>
<dbReference type="InterPro" id="IPR050231">
    <property type="entry name" value="Iron_ascorbate_oxido_reductase"/>
</dbReference>
<dbReference type="InterPro" id="IPR027443">
    <property type="entry name" value="IPNS-like_sf"/>
</dbReference>
<dbReference type="InterPro" id="IPR026992">
    <property type="entry name" value="DIOX_N"/>
</dbReference>
<keyword evidence="2 7" id="KW-0479">Metal-binding</keyword>
<keyword evidence="10" id="KW-1185">Reference proteome</keyword>
<evidence type="ECO:0000256" key="3">
    <source>
        <dbReference type="ARBA" id="ARBA00022964"/>
    </source>
</evidence>
<evidence type="ECO:0000256" key="7">
    <source>
        <dbReference type="RuleBase" id="RU003682"/>
    </source>
</evidence>
<dbReference type="PROSITE" id="PS51471">
    <property type="entry name" value="FE2OG_OXY"/>
    <property type="match status" value="1"/>
</dbReference>
<evidence type="ECO:0000256" key="6">
    <source>
        <dbReference type="ARBA" id="ARBA00057022"/>
    </source>
</evidence>
<reference evidence="9" key="1">
    <citation type="submission" date="2023-10" db="EMBL/GenBank/DDBJ databases">
        <title>Chromosome-level genome of the transformable northern wattle, Acacia crassicarpa.</title>
        <authorList>
            <person name="Massaro I."/>
            <person name="Sinha N.R."/>
            <person name="Poethig S."/>
            <person name="Leichty A.R."/>
        </authorList>
    </citation>
    <scope>NUCLEOTIDE SEQUENCE</scope>
    <source>
        <strain evidence="9">Acra3RX</strain>
        <tissue evidence="9">Leaf</tissue>
    </source>
</reference>
<sequence>MGSDQTQRHQLAVVDLTDESMKPGSEAWVSACGVVRRALEEDGCFIALYDKVSPVLCDSVLSALDELFDLPVETKKQLTSNKPFHSYFGVSWLPLYESVAIDNVLSNDGCQKFAHIMWPQGNDRFCEIMTEYGKLTEGLDRLAKRMVFDSYGVDKDRCDSFLESNDYLLRFLKYRKPEKDESDLGLHAHSDLTLLSILHQLNFGGLEVKPKGKDYWIEVDASPSSFVIMAGDALKMWSNGRVHSCEHRVVMKKTERPRYCVGFFSFNGKTMEVPEELVDDHNPLRYKPFDNYDYLRFCDTSKIKDPAKVRLATFCGVL</sequence>
<dbReference type="Pfam" id="PF14226">
    <property type="entry name" value="DIOX_N"/>
    <property type="match status" value="1"/>
</dbReference>
<protein>
    <recommendedName>
        <fullName evidence="8">Fe2OG dioxygenase domain-containing protein</fullName>
    </recommendedName>
</protein>
<dbReference type="AlphaFoldDB" id="A0AAE1JQA3"/>
<dbReference type="EMBL" id="JAWXYG010000005">
    <property type="protein sequence ID" value="KAK4272477.1"/>
    <property type="molecule type" value="Genomic_DNA"/>
</dbReference>
<dbReference type="GO" id="GO:0046872">
    <property type="term" value="F:metal ion binding"/>
    <property type="evidence" value="ECO:0007669"/>
    <property type="project" value="UniProtKB-KW"/>
</dbReference>
<dbReference type="SUPFAM" id="SSF51197">
    <property type="entry name" value="Clavaminate synthase-like"/>
    <property type="match status" value="1"/>
</dbReference>
<keyword evidence="3" id="KW-0223">Dioxygenase</keyword>
<proteinExistence type="inferred from homology"/>
<gene>
    <name evidence="9" type="ORF">QN277_021031</name>
</gene>
<accession>A0AAE1JQA3</accession>
<dbReference type="PANTHER" id="PTHR47990">
    <property type="entry name" value="2-OXOGLUTARATE (2OG) AND FE(II)-DEPENDENT OXYGENASE SUPERFAMILY PROTEIN-RELATED"/>
    <property type="match status" value="1"/>
</dbReference>
<evidence type="ECO:0000259" key="8">
    <source>
        <dbReference type="PROSITE" id="PS51471"/>
    </source>
</evidence>
<dbReference type="Gene3D" id="2.60.120.330">
    <property type="entry name" value="B-lactam Antibiotic, Isopenicillin N Synthase, Chain"/>
    <property type="match status" value="1"/>
</dbReference>
<comment type="similarity">
    <text evidence="1 7">Belongs to the iron/ascorbate-dependent oxidoreductase family.</text>
</comment>
<dbReference type="FunFam" id="2.60.120.330:FF:000022">
    <property type="entry name" value="Probable 2-oxoglutarate-dependent dioxygenase AOP1.2"/>
    <property type="match status" value="1"/>
</dbReference>